<name>A0A7R9CBJ0_TIMCR</name>
<evidence type="ECO:0000313" key="2">
    <source>
        <dbReference type="EMBL" id="CAD7393392.1"/>
    </source>
</evidence>
<dbReference type="AlphaFoldDB" id="A0A7R9CBJ0"/>
<sequence>MAMGQQTLSLGSQKGGHEKSLVTYSSIMASLMLSDSSQLTADGFENLPDQIIYPYVEPYDLQKHHQWAHELDVNLVIVCQVMTRMPSFESWSMHCTNTRHESRGRNTWCNKNTQSADRSPNTTTGNGMLFQVVERDSLHGCPHTIHYPSVRCSRDALRLLVASILHLPARTTASYYPFRLYALSTNYANGLGIGKVELEEVNPHLRGGRVENHLGKTTLSSPDRDSNLDLPVLSSRAQHDKRVSQLRHRGGRYRGSVETSLFGRAYRLCGQSCSNGITPYRTSVGWDDGTTGSEQKHKQFNADFNTVFGVDKLIECVHKKLALWDKG</sequence>
<organism evidence="2">
    <name type="scientific">Timema cristinae</name>
    <name type="common">Walking stick</name>
    <dbReference type="NCBI Taxonomy" id="61476"/>
    <lineage>
        <taxon>Eukaryota</taxon>
        <taxon>Metazoa</taxon>
        <taxon>Ecdysozoa</taxon>
        <taxon>Arthropoda</taxon>
        <taxon>Hexapoda</taxon>
        <taxon>Insecta</taxon>
        <taxon>Pterygota</taxon>
        <taxon>Neoptera</taxon>
        <taxon>Polyneoptera</taxon>
        <taxon>Phasmatodea</taxon>
        <taxon>Timematodea</taxon>
        <taxon>Timematoidea</taxon>
        <taxon>Timematidae</taxon>
        <taxon>Timema</taxon>
    </lineage>
</organism>
<reference evidence="2" key="1">
    <citation type="submission" date="2020-11" db="EMBL/GenBank/DDBJ databases">
        <authorList>
            <person name="Tran Van P."/>
        </authorList>
    </citation>
    <scope>NUCLEOTIDE SEQUENCE</scope>
</reference>
<gene>
    <name evidence="2" type="ORF">TCEB3V08_LOCUS1364</name>
</gene>
<feature type="region of interest" description="Disordered" evidence="1">
    <location>
        <begin position="209"/>
        <end position="230"/>
    </location>
</feature>
<protein>
    <submittedName>
        <fullName evidence="2">Uncharacterized protein</fullName>
    </submittedName>
</protein>
<evidence type="ECO:0000256" key="1">
    <source>
        <dbReference type="SAM" id="MobiDB-lite"/>
    </source>
</evidence>
<feature type="region of interest" description="Disordered" evidence="1">
    <location>
        <begin position="102"/>
        <end position="125"/>
    </location>
</feature>
<feature type="compositionally biased region" description="Polar residues" evidence="1">
    <location>
        <begin position="105"/>
        <end position="125"/>
    </location>
</feature>
<dbReference type="EMBL" id="OC316708">
    <property type="protein sequence ID" value="CAD7393392.1"/>
    <property type="molecule type" value="Genomic_DNA"/>
</dbReference>
<accession>A0A7R9CBJ0</accession>
<proteinExistence type="predicted"/>